<dbReference type="PANTHER" id="PTHR48081:SF8">
    <property type="entry name" value="ALPHA_BETA HYDROLASE FOLD-3 DOMAIN-CONTAINING PROTEIN-RELATED"/>
    <property type="match status" value="1"/>
</dbReference>
<evidence type="ECO:0000259" key="5">
    <source>
        <dbReference type="Pfam" id="PF07859"/>
    </source>
</evidence>
<protein>
    <recommendedName>
        <fullName evidence="5">Alpha/beta hydrolase fold-3 domain-containing protein</fullName>
    </recommendedName>
</protein>
<name>A0A433SXN8_ELYCH</name>
<dbReference type="EMBL" id="RQTK01000873">
    <property type="protein sequence ID" value="RUS74038.1"/>
    <property type="molecule type" value="Genomic_DNA"/>
</dbReference>
<evidence type="ECO:0000256" key="1">
    <source>
        <dbReference type="ARBA" id="ARBA00010515"/>
    </source>
</evidence>
<dbReference type="PROSITE" id="PS01174">
    <property type="entry name" value="LIPASE_GDXG_SER"/>
    <property type="match status" value="1"/>
</dbReference>
<feature type="active site" evidence="3">
    <location>
        <position position="182"/>
    </location>
</feature>
<dbReference type="Proteomes" id="UP000271974">
    <property type="component" value="Unassembled WGS sequence"/>
</dbReference>
<dbReference type="STRING" id="188477.A0A433SXN8"/>
<proteinExistence type="inferred from homology"/>
<dbReference type="OrthoDB" id="408631at2759"/>
<accession>A0A433SXN8</accession>
<dbReference type="InterPro" id="IPR050300">
    <property type="entry name" value="GDXG_lipolytic_enzyme"/>
</dbReference>
<evidence type="ECO:0000256" key="2">
    <source>
        <dbReference type="ARBA" id="ARBA00022801"/>
    </source>
</evidence>
<dbReference type="AlphaFoldDB" id="A0A433SXN8"/>
<dbReference type="InterPro" id="IPR033140">
    <property type="entry name" value="Lipase_GDXG_put_SER_AS"/>
</dbReference>
<dbReference type="GO" id="GO:0016787">
    <property type="term" value="F:hydrolase activity"/>
    <property type="evidence" value="ECO:0007669"/>
    <property type="project" value="UniProtKB-KW"/>
</dbReference>
<keyword evidence="2" id="KW-0378">Hydrolase</keyword>
<reference evidence="6 7" key="1">
    <citation type="submission" date="2019-01" db="EMBL/GenBank/DDBJ databases">
        <title>A draft genome assembly of the solar-powered sea slug Elysia chlorotica.</title>
        <authorList>
            <person name="Cai H."/>
            <person name="Li Q."/>
            <person name="Fang X."/>
            <person name="Li J."/>
            <person name="Curtis N.E."/>
            <person name="Altenburger A."/>
            <person name="Shibata T."/>
            <person name="Feng M."/>
            <person name="Maeda T."/>
            <person name="Schwartz J.A."/>
            <person name="Shigenobu S."/>
            <person name="Lundholm N."/>
            <person name="Nishiyama T."/>
            <person name="Yang H."/>
            <person name="Hasebe M."/>
            <person name="Li S."/>
            <person name="Pierce S.K."/>
            <person name="Wang J."/>
        </authorList>
    </citation>
    <scope>NUCLEOTIDE SEQUENCE [LARGE SCALE GENOMIC DNA]</scope>
    <source>
        <strain evidence="6">EC2010</strain>
        <tissue evidence="6">Whole organism of an adult</tissue>
    </source>
</reference>
<dbReference type="Gene3D" id="3.40.50.1820">
    <property type="entry name" value="alpha/beta hydrolase"/>
    <property type="match status" value="1"/>
</dbReference>
<dbReference type="InterPro" id="IPR029058">
    <property type="entry name" value="AB_hydrolase_fold"/>
</dbReference>
<comment type="similarity">
    <text evidence="1">Belongs to the 'GDXG' lipolytic enzyme family.</text>
</comment>
<feature type="region of interest" description="Disordered" evidence="4">
    <location>
        <begin position="248"/>
        <end position="269"/>
    </location>
</feature>
<evidence type="ECO:0000313" key="7">
    <source>
        <dbReference type="Proteomes" id="UP000271974"/>
    </source>
</evidence>
<dbReference type="PANTHER" id="PTHR48081">
    <property type="entry name" value="AB HYDROLASE SUPERFAMILY PROTEIN C4A8.06C"/>
    <property type="match status" value="1"/>
</dbReference>
<keyword evidence="7" id="KW-1185">Reference proteome</keyword>
<evidence type="ECO:0000313" key="6">
    <source>
        <dbReference type="EMBL" id="RUS74038.1"/>
    </source>
</evidence>
<gene>
    <name evidence="6" type="ORF">EGW08_018201</name>
</gene>
<dbReference type="InterPro" id="IPR013094">
    <property type="entry name" value="AB_hydrolase_3"/>
</dbReference>
<dbReference type="SUPFAM" id="SSF53474">
    <property type="entry name" value="alpha/beta-Hydrolases"/>
    <property type="match status" value="1"/>
</dbReference>
<dbReference type="Pfam" id="PF07859">
    <property type="entry name" value="Abhydrolase_3"/>
    <property type="match status" value="1"/>
</dbReference>
<evidence type="ECO:0000256" key="3">
    <source>
        <dbReference type="PROSITE-ProRule" id="PRU10038"/>
    </source>
</evidence>
<organism evidence="6 7">
    <name type="scientific">Elysia chlorotica</name>
    <name type="common">Eastern emerald elysia</name>
    <name type="synonym">Sea slug</name>
    <dbReference type="NCBI Taxonomy" id="188477"/>
    <lineage>
        <taxon>Eukaryota</taxon>
        <taxon>Metazoa</taxon>
        <taxon>Spiralia</taxon>
        <taxon>Lophotrochozoa</taxon>
        <taxon>Mollusca</taxon>
        <taxon>Gastropoda</taxon>
        <taxon>Heterobranchia</taxon>
        <taxon>Euthyneura</taxon>
        <taxon>Panpulmonata</taxon>
        <taxon>Sacoglossa</taxon>
        <taxon>Placobranchoidea</taxon>
        <taxon>Plakobranchidae</taxon>
        <taxon>Elysia</taxon>
    </lineage>
</organism>
<evidence type="ECO:0000256" key="4">
    <source>
        <dbReference type="SAM" id="MobiDB-lite"/>
    </source>
</evidence>
<feature type="domain" description="Alpha/beta hydrolase fold-3" evidence="5">
    <location>
        <begin position="102"/>
        <end position="314"/>
    </location>
</feature>
<comment type="caution">
    <text evidence="6">The sequence shown here is derived from an EMBL/GenBank/DDBJ whole genome shotgun (WGS) entry which is preliminary data.</text>
</comment>
<sequence length="343" mass="37773">MSEQPAFKHWAQTAKKYFVHPETEASAHQSYQLGLKPFWEFGLEESRSKFAASAHKPRGHCLEVTGFKGEVKDIVIPVPHLADGIPTTVYTPEGVPDVPVIIVYFHGGGLVMADKKCYEMCAMTLSKYNKAIVVLPEYRWLPCAQDRLAPFTDCEAVTRWVLANKTTLGGVASSLVGVAGDSAGGQLACSITYSIPETLAFQVLIYPVADIILEGIESMKDFWETPGFCGKDMEAMFEWCQLFEEPSHASNPRVNPSAPRRKGEPALSTSPPTLVLLAQLDPLRDWGISYAGKLRDARVPVELRIVDGCPHVFFSDVEGFPSCSAEGHQIVADFIRGLIQKKQ</sequence>